<dbReference type="GO" id="GO:0016787">
    <property type="term" value="F:hydrolase activity"/>
    <property type="evidence" value="ECO:0007669"/>
    <property type="project" value="UniProtKB-KW"/>
</dbReference>
<dbReference type="Proteomes" id="UP001163823">
    <property type="component" value="Chromosome 11"/>
</dbReference>
<reference evidence="2" key="1">
    <citation type="journal article" date="2023" name="Science">
        <title>Elucidation of the pathway for biosynthesis of saponin adjuvants from the soapbark tree.</title>
        <authorList>
            <person name="Reed J."/>
            <person name="Orme A."/>
            <person name="El-Demerdash A."/>
            <person name="Owen C."/>
            <person name="Martin L.B.B."/>
            <person name="Misra R.C."/>
            <person name="Kikuchi S."/>
            <person name="Rejzek M."/>
            <person name="Martin A.C."/>
            <person name="Harkess A."/>
            <person name="Leebens-Mack J."/>
            <person name="Louveau T."/>
            <person name="Stephenson M.J."/>
            <person name="Osbourn A."/>
        </authorList>
    </citation>
    <scope>NUCLEOTIDE SEQUENCE</scope>
    <source>
        <strain evidence="2">S10</strain>
    </source>
</reference>
<dbReference type="InterPro" id="IPR002083">
    <property type="entry name" value="MATH/TRAF_dom"/>
</dbReference>
<name>A0AAD7L3C1_QUISA</name>
<dbReference type="Pfam" id="PF22486">
    <property type="entry name" value="MATH_2"/>
    <property type="match status" value="3"/>
</dbReference>
<dbReference type="CDD" id="cd00121">
    <property type="entry name" value="MATH"/>
    <property type="match status" value="2"/>
</dbReference>
<dbReference type="PANTHER" id="PTHR46162">
    <property type="entry name" value="TRAF-LIKE FAMILY PROTEIN"/>
    <property type="match status" value="1"/>
</dbReference>
<evidence type="ECO:0000313" key="3">
    <source>
        <dbReference type="Proteomes" id="UP001163823"/>
    </source>
</evidence>
<protein>
    <submittedName>
        <fullName evidence="2">Ubiquitin carboxyl-terminal hydrolase</fullName>
    </submittedName>
</protein>
<evidence type="ECO:0000259" key="1">
    <source>
        <dbReference type="PROSITE" id="PS50144"/>
    </source>
</evidence>
<dbReference type="EMBL" id="JARAOO010000011">
    <property type="protein sequence ID" value="KAJ7950840.1"/>
    <property type="molecule type" value="Genomic_DNA"/>
</dbReference>
<dbReference type="Gene3D" id="2.60.210.10">
    <property type="entry name" value="Apoptosis, Tumor Necrosis Factor Receptor Associated Protein 2, Chain A"/>
    <property type="match status" value="3"/>
</dbReference>
<dbReference type="SUPFAM" id="SSF49599">
    <property type="entry name" value="TRAF domain-like"/>
    <property type="match status" value="2"/>
</dbReference>
<dbReference type="PROSITE" id="PS50144">
    <property type="entry name" value="MATH"/>
    <property type="match status" value="2"/>
</dbReference>
<proteinExistence type="predicted"/>
<gene>
    <name evidence="2" type="ORF">O6P43_026977</name>
</gene>
<feature type="domain" description="MATH" evidence="1">
    <location>
        <begin position="26"/>
        <end position="142"/>
    </location>
</feature>
<dbReference type="PANTHER" id="PTHR46162:SF40">
    <property type="entry name" value="TRAF-LIKE FAMILY PROTEIN"/>
    <property type="match status" value="1"/>
</dbReference>
<keyword evidence="2" id="KW-0378">Hydrolase</keyword>
<dbReference type="InterPro" id="IPR008974">
    <property type="entry name" value="TRAF-like"/>
</dbReference>
<keyword evidence="3" id="KW-1185">Reference proteome</keyword>
<dbReference type="SMART" id="SM00061">
    <property type="entry name" value="MATH"/>
    <property type="match status" value="2"/>
</dbReference>
<feature type="domain" description="MATH" evidence="1">
    <location>
        <begin position="164"/>
        <end position="292"/>
    </location>
</feature>
<dbReference type="KEGG" id="qsa:O6P43_026977"/>
<organism evidence="2 3">
    <name type="scientific">Quillaja saponaria</name>
    <name type="common">Soap bark tree</name>
    <dbReference type="NCBI Taxonomy" id="32244"/>
    <lineage>
        <taxon>Eukaryota</taxon>
        <taxon>Viridiplantae</taxon>
        <taxon>Streptophyta</taxon>
        <taxon>Embryophyta</taxon>
        <taxon>Tracheophyta</taxon>
        <taxon>Spermatophyta</taxon>
        <taxon>Magnoliopsida</taxon>
        <taxon>eudicotyledons</taxon>
        <taxon>Gunneridae</taxon>
        <taxon>Pentapetalae</taxon>
        <taxon>rosids</taxon>
        <taxon>fabids</taxon>
        <taxon>Fabales</taxon>
        <taxon>Quillajaceae</taxon>
        <taxon>Quillaja</taxon>
    </lineage>
</organism>
<accession>A0AAD7L3C1</accession>
<dbReference type="AlphaFoldDB" id="A0AAD7L3C1"/>
<sequence length="303" mass="34781">MEHKCCIASTSCNSNRTRRFIRDRRPAHYLLKIQSYSLLFNDTEVENYESGVFDAGGYKWRLALYRSGKKVKNESKQDNDHISLHLIIEEVDTLSLDTIEEERRFSAMKTEWGIAEFLSLNTLKDASNGYLVDDCCVFGAEVSVVQCTGKGECHSMIELEGPINSTYTWRIQDFAAVDKDTNVDSEKFTVGGRKWKLEIYPKGYSTQKSKSVSIFLHLDDLESLQQKRKLYAEYKFCIKDQLRNNHHEKKASNRFSATSNNWGFPSFISLVSLKDASKGYIMSGTLIVEVQFIKLSTIEEYNS</sequence>
<comment type="caution">
    <text evidence="2">The sequence shown here is derived from an EMBL/GenBank/DDBJ whole genome shotgun (WGS) entry which is preliminary data.</text>
</comment>
<evidence type="ECO:0000313" key="2">
    <source>
        <dbReference type="EMBL" id="KAJ7950840.1"/>
    </source>
</evidence>